<gene>
    <name evidence="9" type="ORF">OT_ostta07g03160</name>
</gene>
<keyword evidence="6" id="KW-0496">Mitochondrion</keyword>
<evidence type="ECO:0000256" key="5">
    <source>
        <dbReference type="ARBA" id="ARBA00022989"/>
    </source>
</evidence>
<feature type="region of interest" description="Disordered" evidence="8">
    <location>
        <begin position="293"/>
        <end position="317"/>
    </location>
</feature>
<dbReference type="InterPro" id="IPR019133">
    <property type="entry name" value="MIC60"/>
</dbReference>
<dbReference type="GO" id="GO:0042407">
    <property type="term" value="P:cristae formation"/>
    <property type="evidence" value="ECO:0007669"/>
    <property type="project" value="TreeGrafter"/>
</dbReference>
<comment type="similarity">
    <text evidence="2">Belongs to the MICOS complex subunit Mic60 family.</text>
</comment>
<keyword evidence="5" id="KW-1133">Transmembrane helix</keyword>
<dbReference type="OrthoDB" id="515755at2759"/>
<evidence type="ECO:0000313" key="9">
    <source>
        <dbReference type="EMBL" id="CEF98780.1"/>
    </source>
</evidence>
<evidence type="ECO:0000256" key="3">
    <source>
        <dbReference type="ARBA" id="ARBA00022692"/>
    </source>
</evidence>
<dbReference type="PANTHER" id="PTHR15415:SF7">
    <property type="entry name" value="MICOS COMPLEX SUBUNIT MIC60"/>
    <property type="match status" value="1"/>
</dbReference>
<keyword evidence="10" id="KW-1185">Reference proteome</keyword>
<feature type="region of interest" description="Disordered" evidence="8">
    <location>
        <begin position="212"/>
        <end position="231"/>
    </location>
</feature>
<dbReference type="EMBL" id="CAID01000007">
    <property type="protein sequence ID" value="CEF98780.1"/>
    <property type="molecule type" value="Genomic_DNA"/>
</dbReference>
<evidence type="ECO:0000256" key="7">
    <source>
        <dbReference type="ARBA" id="ARBA00023136"/>
    </source>
</evidence>
<comment type="subcellular location">
    <subcellularLocation>
        <location evidence="1">Mitochondrion inner membrane</location>
    </subcellularLocation>
</comment>
<dbReference type="InParanoid" id="A0A090M3H2"/>
<proteinExistence type="inferred from homology"/>
<dbReference type="Pfam" id="PF09731">
    <property type="entry name" value="Mitofilin"/>
    <property type="match status" value="1"/>
</dbReference>
<evidence type="ECO:0000256" key="8">
    <source>
        <dbReference type="SAM" id="MobiDB-lite"/>
    </source>
</evidence>
<keyword evidence="7" id="KW-0472">Membrane</keyword>
<evidence type="ECO:0000256" key="2">
    <source>
        <dbReference type="ARBA" id="ARBA00010877"/>
    </source>
</evidence>
<dbReference type="KEGG" id="ota:OT_ostta07g03160"/>
<protein>
    <submittedName>
        <fullName evidence="9">Mitochondrial inner membrane protein Mitofilin</fullName>
    </submittedName>
</protein>
<sequence length="703" mass="73740">MDRARALWRAGVVQGVARAAMTRGVARGGVGGTTTTTTTSAGGGRAARASAAGEAGGPPPPPVVGTIRTLPHARAQTFPLRESAATAKTVKTAKAKTAKAKTAKAKTTPVKTAKATPVKTATATVKTVKTIKAKAKTVKTPAKTAKAKTKAAPEAATAPEAPIGVNRTLPHASAQKFPLHESVTSSAGATTPGAAETAVLLSPLSRPAGAATEASASSAASGSGFGDRAGPSRSSLLAAVGVVLVALAAFSANSLDEEDMPPPPRRGKPASAGARKEVDVQIEIVKQPELKELQKEAKKVPERESAGESSRVPEQKGVEASEFADAFGATAEFLANVELPQKDEREHNEPEVVARVSMPTPPTREDAIIMDASKGLSASALIEEAYKTLSESLTDEEKKALHEGMKVQSESDVKLFKDLSASMINNFEKVVNAERSVTDELIAAINVLEGRVDEAFRRVEQEKTQAAADKEQALKSQETRMKAEHADFLVAERIERIKALDNERMKIGALREVLTKRRKALERAYDVQSLEIAVMDLGSRLDNGEAFADVLVLLKTCAEKDGFVDAIIRSVNEKAAEKGVATRLQLAEQLSEVRETARKLSLVPEGGGGLLAHGLSHIASWIRVKDTADEGAQGIEGAIAQAESFLAAGELMKAANALSKAAEGSKAATSVAKWVYNVRSRAEAEQMQAALNAHAQCQAAALI</sequence>
<dbReference type="PANTHER" id="PTHR15415">
    <property type="entry name" value="MITOFILIN"/>
    <property type="match status" value="1"/>
</dbReference>
<comment type="caution">
    <text evidence="9">The sequence shown here is derived from an EMBL/GenBank/DDBJ whole genome shotgun (WGS) entry which is preliminary data.</text>
</comment>
<dbReference type="GeneID" id="9836578"/>
<dbReference type="Proteomes" id="UP000009170">
    <property type="component" value="Unassembled WGS sequence"/>
</dbReference>
<feature type="compositionally biased region" description="Low complexity" evidence="8">
    <location>
        <begin position="33"/>
        <end position="53"/>
    </location>
</feature>
<organism evidence="9 10">
    <name type="scientific">Ostreococcus tauri</name>
    <name type="common">Marine green alga</name>
    <dbReference type="NCBI Taxonomy" id="70448"/>
    <lineage>
        <taxon>Eukaryota</taxon>
        <taxon>Viridiplantae</taxon>
        <taxon>Chlorophyta</taxon>
        <taxon>Mamiellophyceae</taxon>
        <taxon>Mamiellales</taxon>
        <taxon>Bathycoccaceae</taxon>
        <taxon>Ostreococcus</taxon>
    </lineage>
</organism>
<feature type="region of interest" description="Disordered" evidence="8">
    <location>
        <begin position="255"/>
        <end position="279"/>
    </location>
</feature>
<evidence type="ECO:0000256" key="6">
    <source>
        <dbReference type="ARBA" id="ARBA00023128"/>
    </source>
</evidence>
<evidence type="ECO:0000256" key="1">
    <source>
        <dbReference type="ARBA" id="ARBA00004273"/>
    </source>
</evidence>
<reference evidence="10" key="1">
    <citation type="journal article" date="2006" name="Proc. Natl. Acad. Sci. U.S.A.">
        <title>Genome analysis of the smallest free-living eukaryote Ostreococcus tauri unveils many unique features.</title>
        <authorList>
            <person name="Derelle E."/>
            <person name="Ferraz C."/>
            <person name="Rombauts S."/>
            <person name="Rouze P."/>
            <person name="Worden A.Z."/>
            <person name="Robbens S."/>
            <person name="Partensky F."/>
            <person name="Degroeve S."/>
            <person name="Echeynie S."/>
            <person name="Cooke R."/>
            <person name="Saeys Y."/>
            <person name="Wuyts J."/>
            <person name="Jabbari K."/>
            <person name="Bowler C."/>
            <person name="Panaud O."/>
            <person name="Piegu B."/>
            <person name="Ball S.G."/>
            <person name="Ral J.-P."/>
            <person name="Bouget F.-Y."/>
            <person name="Piganeau G."/>
            <person name="De Baets B."/>
            <person name="Picard A."/>
            <person name="Delseny M."/>
            <person name="Demaille J."/>
            <person name="Van de Peer Y."/>
            <person name="Moreau H."/>
        </authorList>
    </citation>
    <scope>NUCLEOTIDE SEQUENCE [LARGE SCALE GENOMIC DNA]</scope>
    <source>
        <strain evidence="10">OTTH 0595 / CCAP 157/2 / RCC745</strain>
    </source>
</reference>
<keyword evidence="4" id="KW-0999">Mitochondrion inner membrane</keyword>
<dbReference type="GO" id="GO:0061617">
    <property type="term" value="C:MICOS complex"/>
    <property type="evidence" value="ECO:0007669"/>
    <property type="project" value="TreeGrafter"/>
</dbReference>
<feature type="region of interest" description="Disordered" evidence="8">
    <location>
        <begin position="26"/>
        <end position="61"/>
    </location>
</feature>
<dbReference type="FunCoup" id="A0A090M3H2">
    <property type="interactions" value="948"/>
</dbReference>
<evidence type="ECO:0000256" key="4">
    <source>
        <dbReference type="ARBA" id="ARBA00022792"/>
    </source>
</evidence>
<feature type="region of interest" description="Disordered" evidence="8">
    <location>
        <begin position="142"/>
        <end position="164"/>
    </location>
</feature>
<evidence type="ECO:0000313" key="10">
    <source>
        <dbReference type="Proteomes" id="UP000009170"/>
    </source>
</evidence>
<dbReference type="AlphaFoldDB" id="A0A090M3H2"/>
<dbReference type="RefSeq" id="XP_022839462.1">
    <property type="nucleotide sequence ID" value="XM_022983836.1"/>
</dbReference>
<reference evidence="9 10" key="2">
    <citation type="journal article" date="2014" name="BMC Genomics">
        <title>An improved genome of the model marine alga Ostreococcus tauri unfolds by assessing Illumina de novo assemblies.</title>
        <authorList>
            <person name="Blanc-Mathieu R."/>
            <person name="Verhelst B."/>
            <person name="Derelle E."/>
            <person name="Rombauts S."/>
            <person name="Bouget F.Y."/>
            <person name="Carre I."/>
            <person name="Chateau A."/>
            <person name="Eyre-Walker A."/>
            <person name="Grimsley N."/>
            <person name="Moreau H."/>
            <person name="Piegu B."/>
            <person name="Rivals E."/>
            <person name="Schackwitz W."/>
            <person name="Van de Peer Y."/>
            <person name="Piganeau G."/>
        </authorList>
    </citation>
    <scope>NUCLEOTIDE SEQUENCE [LARGE SCALE GENOMIC DNA]</scope>
    <source>
        <strain evidence="10">OTTH 0595 / CCAP 157/2 / RCC745</strain>
    </source>
</reference>
<name>A0A090M3H2_OSTTA</name>
<feature type="compositionally biased region" description="Low complexity" evidence="8">
    <location>
        <begin position="142"/>
        <end position="163"/>
    </location>
</feature>
<keyword evidence="3" id="KW-0812">Transmembrane</keyword>
<accession>A0A090M3H2</accession>